<dbReference type="InterPro" id="IPR001352">
    <property type="entry name" value="RNase_HII/HIII"/>
</dbReference>
<evidence type="ECO:0000313" key="13">
    <source>
        <dbReference type="EMBL" id="RWR99938.1"/>
    </source>
</evidence>
<dbReference type="FunFam" id="3.30.420.10:FF:000016">
    <property type="entry name" value="Ribonuclease"/>
    <property type="match status" value="1"/>
</dbReference>
<comment type="caution">
    <text evidence="10">Lacks conserved residue(s) required for the propagation of feature annotation.</text>
</comment>
<dbReference type="PANTHER" id="PTHR10954">
    <property type="entry name" value="RIBONUCLEASE H2 SUBUNIT A"/>
    <property type="match status" value="1"/>
</dbReference>
<dbReference type="GO" id="GO:0032299">
    <property type="term" value="C:ribonuclease H2 complex"/>
    <property type="evidence" value="ECO:0007669"/>
    <property type="project" value="UniProtKB-ARBA"/>
</dbReference>
<dbReference type="EC" id="3.1.26.4" evidence="11"/>
<evidence type="ECO:0000256" key="3">
    <source>
        <dbReference type="ARBA" id="ARBA00001946"/>
    </source>
</evidence>
<gene>
    <name evidence="13" type="ORF">B4U79_09928</name>
    <name evidence="14" type="ORF">B4U79_16059</name>
</gene>
<dbReference type="InterPro" id="IPR036397">
    <property type="entry name" value="RNaseH_sf"/>
</dbReference>
<sequence>MVYSVAFVPISMKEKIQDMEFADSKTLTEEKRSEIFDKINVDTRMGWITEILSPVTISNSMLRRSKYNLNALSHDTAMALISKVIENGFGIKEVYIDTVGVPEKYKAKIAEKFPQISKITVAKKADSLYPIVSAASICAKVIRDTVVSKWNFVENITNIKETEYGSGYPSDPVTKDFLKTSFDKVFGFPTFVRFSWSTVTLILDEKGVECEWEEDNEEKKPESKGCRSILDFYQTKRENSPKAKKQKTHSFFNDRCLQRIDSLL</sequence>
<dbReference type="PANTHER" id="PTHR10954:SF7">
    <property type="entry name" value="RIBONUCLEASE H2 SUBUNIT A"/>
    <property type="match status" value="1"/>
</dbReference>
<dbReference type="STRING" id="1965070.A0A443QAC4"/>
<keyword evidence="8 11" id="KW-0378">Hydrolase</keyword>
<dbReference type="GO" id="GO:0043137">
    <property type="term" value="P:DNA replication, removal of RNA primer"/>
    <property type="evidence" value="ECO:0007669"/>
    <property type="project" value="TreeGrafter"/>
</dbReference>
<dbReference type="InterPro" id="IPR012337">
    <property type="entry name" value="RNaseH-like_sf"/>
</dbReference>
<organism evidence="13 15">
    <name type="scientific">Dinothrombium tinctorium</name>
    <dbReference type="NCBI Taxonomy" id="1965070"/>
    <lineage>
        <taxon>Eukaryota</taxon>
        <taxon>Metazoa</taxon>
        <taxon>Ecdysozoa</taxon>
        <taxon>Arthropoda</taxon>
        <taxon>Chelicerata</taxon>
        <taxon>Arachnida</taxon>
        <taxon>Acari</taxon>
        <taxon>Acariformes</taxon>
        <taxon>Trombidiformes</taxon>
        <taxon>Prostigmata</taxon>
        <taxon>Anystina</taxon>
        <taxon>Parasitengona</taxon>
        <taxon>Trombidioidea</taxon>
        <taxon>Trombidiidae</taxon>
        <taxon>Dinothrombium</taxon>
    </lineage>
</organism>
<comment type="function">
    <text evidence="11">Endonuclease that specifically degrades the RNA of RNA-DNA hybrids.</text>
</comment>
<comment type="cofactor">
    <cofactor evidence="3">
        <name>Mg(2+)</name>
        <dbReference type="ChEBI" id="CHEBI:18420"/>
    </cofactor>
</comment>
<dbReference type="InterPro" id="IPR023160">
    <property type="entry name" value="RNase_HII_hlx-loop-hlx_cap_dom"/>
</dbReference>
<keyword evidence="15" id="KW-1185">Reference proteome</keyword>
<evidence type="ECO:0000256" key="5">
    <source>
        <dbReference type="ARBA" id="ARBA00022722"/>
    </source>
</evidence>
<reference evidence="13" key="2">
    <citation type="submission" date="2018-11" db="EMBL/GenBank/DDBJ databases">
        <title>Trombidioid mite genomics.</title>
        <authorList>
            <person name="Dong X."/>
        </authorList>
    </citation>
    <scope>NUCLEOTIDE SEQUENCE</scope>
    <source>
        <strain evidence="13">UoL-WK</strain>
    </source>
</reference>
<comment type="caution">
    <text evidence="13">The sequence shown here is derived from an EMBL/GenBank/DDBJ whole genome shotgun (WGS) entry which is preliminary data.</text>
</comment>
<dbReference type="AlphaFoldDB" id="A0A443QAC4"/>
<dbReference type="PROSITE" id="PS51975">
    <property type="entry name" value="RNASE_H_2"/>
    <property type="match status" value="1"/>
</dbReference>
<dbReference type="GO" id="GO:0004523">
    <property type="term" value="F:RNA-DNA hybrid ribonuclease activity"/>
    <property type="evidence" value="ECO:0007669"/>
    <property type="project" value="UniProtKB-EC"/>
</dbReference>
<evidence type="ECO:0000313" key="14">
    <source>
        <dbReference type="EMBL" id="RWS00181.1"/>
    </source>
</evidence>
<keyword evidence="5 11" id="KW-0540">Nuclease</keyword>
<evidence type="ECO:0000313" key="15">
    <source>
        <dbReference type="Proteomes" id="UP000285301"/>
    </source>
</evidence>
<dbReference type="CDD" id="cd07181">
    <property type="entry name" value="RNase_HII_eukaryota_like"/>
    <property type="match status" value="1"/>
</dbReference>
<dbReference type="InterPro" id="IPR004649">
    <property type="entry name" value="RNase_H2_suA"/>
</dbReference>
<accession>A0A443QAC4</accession>
<protein>
    <recommendedName>
        <fullName evidence="11">Ribonuclease</fullName>
        <ecNumber evidence="11">3.1.26.4</ecNumber>
    </recommendedName>
</protein>
<evidence type="ECO:0000256" key="10">
    <source>
        <dbReference type="PROSITE-ProRule" id="PRU01319"/>
    </source>
</evidence>
<feature type="domain" description="RNase H type-2" evidence="12">
    <location>
        <begin position="1"/>
        <end position="208"/>
    </location>
</feature>
<dbReference type="GO" id="GO:0046872">
    <property type="term" value="F:metal ion binding"/>
    <property type="evidence" value="ECO:0007669"/>
    <property type="project" value="UniProtKB-KW"/>
</dbReference>
<dbReference type="Pfam" id="PF01351">
    <property type="entry name" value="RNase_HII"/>
    <property type="match status" value="1"/>
</dbReference>
<dbReference type="GO" id="GO:0006298">
    <property type="term" value="P:mismatch repair"/>
    <property type="evidence" value="ECO:0007669"/>
    <property type="project" value="TreeGrafter"/>
</dbReference>
<evidence type="ECO:0000256" key="6">
    <source>
        <dbReference type="ARBA" id="ARBA00022723"/>
    </source>
</evidence>
<dbReference type="NCBIfam" id="TIGR00729">
    <property type="entry name" value="ribonuclease HII"/>
    <property type="match status" value="1"/>
</dbReference>
<evidence type="ECO:0000256" key="9">
    <source>
        <dbReference type="ARBA" id="ARBA00024981"/>
    </source>
</evidence>
<dbReference type="Gene3D" id="3.30.420.10">
    <property type="entry name" value="Ribonuclease H-like superfamily/Ribonuclease H"/>
    <property type="match status" value="1"/>
</dbReference>
<dbReference type="EMBL" id="NCKU01012143">
    <property type="protein sequence ID" value="RWS00181.1"/>
    <property type="molecule type" value="Genomic_DNA"/>
</dbReference>
<dbReference type="Proteomes" id="UP000285301">
    <property type="component" value="Unassembled WGS sequence"/>
</dbReference>
<evidence type="ECO:0000256" key="4">
    <source>
        <dbReference type="ARBA" id="ARBA00007058"/>
    </source>
</evidence>
<dbReference type="SUPFAM" id="SSF53098">
    <property type="entry name" value="Ribonuclease H-like"/>
    <property type="match status" value="1"/>
</dbReference>
<reference evidence="13 15" key="1">
    <citation type="journal article" date="2018" name="Gigascience">
        <title>Genomes of trombidid mites reveal novel predicted allergens and laterally-transferred genes associated with secondary metabolism.</title>
        <authorList>
            <person name="Dong X."/>
            <person name="Chaisiri K."/>
            <person name="Xia D."/>
            <person name="Armstrong S.D."/>
            <person name="Fang Y."/>
            <person name="Donnelly M.J."/>
            <person name="Kadowaki T."/>
            <person name="McGarry J.W."/>
            <person name="Darby A.C."/>
            <person name="Makepeace B.L."/>
        </authorList>
    </citation>
    <scope>NUCLEOTIDE SEQUENCE [LARGE SCALE GENOMIC DNA]</scope>
    <source>
        <strain evidence="13">UoL-WK</strain>
    </source>
</reference>
<dbReference type="FunFam" id="1.10.10.460:FF:000001">
    <property type="entry name" value="Ribonuclease"/>
    <property type="match status" value="1"/>
</dbReference>
<keyword evidence="7 11" id="KW-0255">Endonuclease</keyword>
<comment type="cofactor">
    <cofactor evidence="2">
        <name>Mn(2+)</name>
        <dbReference type="ChEBI" id="CHEBI:29035"/>
    </cofactor>
</comment>
<evidence type="ECO:0000259" key="12">
    <source>
        <dbReference type="PROSITE" id="PS51975"/>
    </source>
</evidence>
<dbReference type="EMBL" id="NCKU01012976">
    <property type="protein sequence ID" value="RWR99938.1"/>
    <property type="molecule type" value="Genomic_DNA"/>
</dbReference>
<proteinExistence type="inferred from homology"/>
<evidence type="ECO:0000256" key="2">
    <source>
        <dbReference type="ARBA" id="ARBA00001936"/>
    </source>
</evidence>
<comment type="catalytic activity">
    <reaction evidence="1 11">
        <text>Endonucleolytic cleavage to 5'-phosphomonoester.</text>
        <dbReference type="EC" id="3.1.26.4"/>
    </reaction>
</comment>
<dbReference type="GO" id="GO:0003723">
    <property type="term" value="F:RNA binding"/>
    <property type="evidence" value="ECO:0007669"/>
    <property type="project" value="UniProtKB-UniRule"/>
</dbReference>
<feature type="non-terminal residue" evidence="13">
    <location>
        <position position="264"/>
    </location>
</feature>
<evidence type="ECO:0000256" key="8">
    <source>
        <dbReference type="ARBA" id="ARBA00022801"/>
    </source>
</evidence>
<comment type="similarity">
    <text evidence="4">Belongs to the RNase HII family. Eukaryotic subfamily.</text>
</comment>
<comment type="function">
    <text evidence="9">Catalytic subunit of RNase HII, an endonuclease that specifically degrades the RNA of RNA:DNA hybrids. Participates in DNA replication, possibly by mediating the removal of lagging-strand Okazaki fragment RNA primers during DNA replication. Mediates the excision of single ribonucleotides from DNA:RNA duplexes.</text>
</comment>
<evidence type="ECO:0000256" key="1">
    <source>
        <dbReference type="ARBA" id="ARBA00000077"/>
    </source>
</evidence>
<keyword evidence="6" id="KW-0479">Metal-binding</keyword>
<dbReference type="OrthoDB" id="7462577at2759"/>
<evidence type="ECO:0000256" key="11">
    <source>
        <dbReference type="RuleBase" id="RU003515"/>
    </source>
</evidence>
<dbReference type="InterPro" id="IPR024567">
    <property type="entry name" value="RNase_HII/HIII_dom"/>
</dbReference>
<name>A0A443QAC4_9ACAR</name>
<evidence type="ECO:0000256" key="7">
    <source>
        <dbReference type="ARBA" id="ARBA00022759"/>
    </source>
</evidence>
<dbReference type="Gene3D" id="1.10.10.460">
    <property type="entry name" value="Ribonuclease hii. Domain 2"/>
    <property type="match status" value="1"/>
</dbReference>